<reference evidence="1 2" key="1">
    <citation type="submission" date="2024-07" db="EMBL/GenBank/DDBJ databases">
        <title>Section-level genome sequencing and comparative genomics of Aspergillus sections Usti and Cavernicolus.</title>
        <authorList>
            <consortium name="Lawrence Berkeley National Laboratory"/>
            <person name="Nybo J.L."/>
            <person name="Vesth T.C."/>
            <person name="Theobald S."/>
            <person name="Frisvad J.C."/>
            <person name="Larsen T.O."/>
            <person name="Kjaerboelling I."/>
            <person name="Rothschild-Mancinelli K."/>
            <person name="Lyhne E.K."/>
            <person name="Kogle M.E."/>
            <person name="Barry K."/>
            <person name="Clum A."/>
            <person name="Na H."/>
            <person name="Ledsgaard L."/>
            <person name="Lin J."/>
            <person name="Lipzen A."/>
            <person name="Kuo A."/>
            <person name="Riley R."/>
            <person name="Mondo S."/>
            <person name="Labutti K."/>
            <person name="Haridas S."/>
            <person name="Pangalinan J."/>
            <person name="Salamov A.A."/>
            <person name="Simmons B.A."/>
            <person name="Magnuson J.K."/>
            <person name="Chen J."/>
            <person name="Drula E."/>
            <person name="Henrissat B."/>
            <person name="Wiebenga A."/>
            <person name="Lubbers R.J."/>
            <person name="Gomes A.C."/>
            <person name="Makela M.R."/>
            <person name="Stajich J."/>
            <person name="Grigoriev I.V."/>
            <person name="Mortensen U.H."/>
            <person name="De Vries R.P."/>
            <person name="Baker S.E."/>
            <person name="Andersen M.R."/>
        </authorList>
    </citation>
    <scope>NUCLEOTIDE SEQUENCE [LARGE SCALE GENOMIC DNA]</scope>
    <source>
        <strain evidence="1 2">CBS 588.65</strain>
    </source>
</reference>
<proteinExistence type="predicted"/>
<sequence>MEPCSRRSSLIIVIQIEQRSARECQKVTAYPRRHSSIGSFDPGMKIGHPIRDLDNYDQELVDAVKGINEAALAPGKVMGISCDTAEGREYAKRNVQMISDMINMVGQRNVFRLGRIKK</sequence>
<protein>
    <submittedName>
        <fullName evidence="1">Uncharacterized protein</fullName>
    </submittedName>
</protein>
<gene>
    <name evidence="1" type="ORF">BJX63DRAFT_413981</name>
</gene>
<evidence type="ECO:0000313" key="1">
    <source>
        <dbReference type="EMBL" id="KAL2802777.1"/>
    </source>
</evidence>
<organism evidence="1 2">
    <name type="scientific">Aspergillus granulosus</name>
    <dbReference type="NCBI Taxonomy" id="176169"/>
    <lineage>
        <taxon>Eukaryota</taxon>
        <taxon>Fungi</taxon>
        <taxon>Dikarya</taxon>
        <taxon>Ascomycota</taxon>
        <taxon>Pezizomycotina</taxon>
        <taxon>Eurotiomycetes</taxon>
        <taxon>Eurotiomycetidae</taxon>
        <taxon>Eurotiales</taxon>
        <taxon>Aspergillaceae</taxon>
        <taxon>Aspergillus</taxon>
        <taxon>Aspergillus subgen. Nidulantes</taxon>
    </lineage>
</organism>
<dbReference type="EMBL" id="JBFXLT010000164">
    <property type="protein sequence ID" value="KAL2802777.1"/>
    <property type="molecule type" value="Genomic_DNA"/>
</dbReference>
<dbReference type="InterPro" id="IPR040442">
    <property type="entry name" value="Pyrv_kinase-like_dom_sf"/>
</dbReference>
<comment type="caution">
    <text evidence="1">The sequence shown here is derived from an EMBL/GenBank/DDBJ whole genome shotgun (WGS) entry which is preliminary data.</text>
</comment>
<keyword evidence="2" id="KW-1185">Reference proteome</keyword>
<evidence type="ECO:0000313" key="2">
    <source>
        <dbReference type="Proteomes" id="UP001610334"/>
    </source>
</evidence>
<name>A0ABR4GUP8_9EURO</name>
<dbReference type="Gene3D" id="3.20.20.60">
    <property type="entry name" value="Phosphoenolpyruvate-binding domains"/>
    <property type="match status" value="1"/>
</dbReference>
<dbReference type="Proteomes" id="UP001610334">
    <property type="component" value="Unassembled WGS sequence"/>
</dbReference>
<accession>A0ABR4GUP8</accession>